<name>A0ABP4VFI7_9ACTN</name>
<comment type="caution">
    <text evidence="5">The sequence shown here is derived from an EMBL/GenBank/DDBJ whole genome shotgun (WGS) entry which is preliminary data.</text>
</comment>
<evidence type="ECO:0000313" key="5">
    <source>
        <dbReference type="EMBL" id="GAA1722529.1"/>
    </source>
</evidence>
<dbReference type="PANTHER" id="PTHR43080:SF29">
    <property type="entry name" value="OS02G0818000 PROTEIN"/>
    <property type="match status" value="1"/>
</dbReference>
<dbReference type="SUPFAM" id="SSF54631">
    <property type="entry name" value="CBS-domain pair"/>
    <property type="match status" value="1"/>
</dbReference>
<dbReference type="Gene3D" id="3.10.580.10">
    <property type="entry name" value="CBS-domain"/>
    <property type="match status" value="1"/>
</dbReference>
<accession>A0ABP4VFI7</accession>
<evidence type="ECO:0000256" key="1">
    <source>
        <dbReference type="ARBA" id="ARBA00023122"/>
    </source>
</evidence>
<evidence type="ECO:0000256" key="2">
    <source>
        <dbReference type="PROSITE-ProRule" id="PRU00703"/>
    </source>
</evidence>
<reference evidence="6" key="1">
    <citation type="journal article" date="2019" name="Int. J. Syst. Evol. Microbiol.">
        <title>The Global Catalogue of Microorganisms (GCM) 10K type strain sequencing project: providing services to taxonomists for standard genome sequencing and annotation.</title>
        <authorList>
            <consortium name="The Broad Institute Genomics Platform"/>
            <consortium name="The Broad Institute Genome Sequencing Center for Infectious Disease"/>
            <person name="Wu L."/>
            <person name="Ma J."/>
        </authorList>
    </citation>
    <scope>NUCLEOTIDE SEQUENCE [LARGE SCALE GENOMIC DNA]</scope>
    <source>
        <strain evidence="6">JCM 14307</strain>
    </source>
</reference>
<sequence>MAEPVVGAVMTRSPVSVRPDAPFKQVACALFAADVGAVPVVSGGMPVGLITELDVLANLEFHGGLDPIPVLGGGAARRRRRKARAVTAAELMTSPPPTISAGASVSAAARRLVAATVPALCVVDDQRWLTGLLTRRDLLAAYRRSDDEIAAEVRVVVDLDRSRPTRESADLSVEVCGGIVELGGTLVYRSQVEHAAVATSRVAGVVAVRNNLTYDIDDMMVTGF</sequence>
<feature type="domain" description="BON" evidence="3">
    <location>
        <begin position="145"/>
        <end position="216"/>
    </location>
</feature>
<dbReference type="PANTHER" id="PTHR43080">
    <property type="entry name" value="CBS DOMAIN-CONTAINING PROTEIN CBSX3, MITOCHONDRIAL"/>
    <property type="match status" value="1"/>
</dbReference>
<dbReference type="Gene3D" id="3.30.1340.30">
    <property type="match status" value="1"/>
</dbReference>
<dbReference type="InterPro" id="IPR046342">
    <property type="entry name" value="CBS_dom_sf"/>
</dbReference>
<keyword evidence="1 2" id="KW-0129">CBS domain</keyword>
<evidence type="ECO:0000313" key="6">
    <source>
        <dbReference type="Proteomes" id="UP001500280"/>
    </source>
</evidence>
<proteinExistence type="predicted"/>
<evidence type="ECO:0000259" key="4">
    <source>
        <dbReference type="PROSITE" id="PS51371"/>
    </source>
</evidence>
<dbReference type="Pfam" id="PF00571">
    <property type="entry name" value="CBS"/>
    <property type="match status" value="2"/>
</dbReference>
<dbReference type="Proteomes" id="UP001500280">
    <property type="component" value="Unassembled WGS sequence"/>
</dbReference>
<dbReference type="RefSeq" id="WP_344166062.1">
    <property type="nucleotide sequence ID" value="NZ_BAAANF010000046.1"/>
</dbReference>
<feature type="domain" description="CBS" evidence="4">
    <location>
        <begin position="10"/>
        <end position="67"/>
    </location>
</feature>
<evidence type="ECO:0000259" key="3">
    <source>
        <dbReference type="PROSITE" id="PS50914"/>
    </source>
</evidence>
<keyword evidence="6" id="KW-1185">Reference proteome</keyword>
<dbReference type="InterPro" id="IPR007055">
    <property type="entry name" value="BON_dom"/>
</dbReference>
<organism evidence="5 6">
    <name type="scientific">Kribbella yunnanensis</name>
    <dbReference type="NCBI Taxonomy" id="190194"/>
    <lineage>
        <taxon>Bacteria</taxon>
        <taxon>Bacillati</taxon>
        <taxon>Actinomycetota</taxon>
        <taxon>Actinomycetes</taxon>
        <taxon>Propionibacteriales</taxon>
        <taxon>Kribbellaceae</taxon>
        <taxon>Kribbella</taxon>
    </lineage>
</organism>
<dbReference type="Pfam" id="PF04972">
    <property type="entry name" value="BON"/>
    <property type="match status" value="1"/>
</dbReference>
<dbReference type="PROSITE" id="PS50914">
    <property type="entry name" value="BON"/>
    <property type="match status" value="1"/>
</dbReference>
<gene>
    <name evidence="5" type="ORF">GCM10009745_84540</name>
</gene>
<dbReference type="InterPro" id="IPR000644">
    <property type="entry name" value="CBS_dom"/>
</dbReference>
<dbReference type="InterPro" id="IPR051257">
    <property type="entry name" value="Diverse_CBS-Domain"/>
</dbReference>
<dbReference type="EMBL" id="BAAANF010000046">
    <property type="protein sequence ID" value="GAA1722529.1"/>
    <property type="molecule type" value="Genomic_DNA"/>
</dbReference>
<dbReference type="SMART" id="SM00116">
    <property type="entry name" value="CBS"/>
    <property type="match status" value="2"/>
</dbReference>
<feature type="domain" description="CBS" evidence="4">
    <location>
        <begin position="92"/>
        <end position="148"/>
    </location>
</feature>
<protein>
    <submittedName>
        <fullName evidence="5">CBS domain-containing protein</fullName>
    </submittedName>
</protein>
<dbReference type="PROSITE" id="PS51371">
    <property type="entry name" value="CBS"/>
    <property type="match status" value="2"/>
</dbReference>